<evidence type="ECO:0000256" key="4">
    <source>
        <dbReference type="ARBA" id="ARBA00012855"/>
    </source>
</evidence>
<dbReference type="InterPro" id="IPR029036">
    <property type="entry name" value="P5CR_dimer"/>
</dbReference>
<evidence type="ECO:0000313" key="16">
    <source>
        <dbReference type="EMBL" id="CAH1173681.1"/>
    </source>
</evidence>
<dbReference type="InterPro" id="IPR000304">
    <property type="entry name" value="Pyrroline-COOH_reductase"/>
</dbReference>
<dbReference type="PANTHER" id="PTHR11645:SF69">
    <property type="entry name" value="PYRROLINE-5-CARBOXYLATE REDUCTASE"/>
    <property type="match status" value="1"/>
</dbReference>
<keyword evidence="17" id="KW-1185">Reference proteome</keyword>
<dbReference type="PIRSF" id="PIRSF000193">
    <property type="entry name" value="Pyrrol-5-carb_rd"/>
    <property type="match status" value="1"/>
</dbReference>
<evidence type="ECO:0000256" key="7">
    <source>
        <dbReference type="ARBA" id="ARBA00022605"/>
    </source>
</evidence>
<evidence type="ECO:0000259" key="15">
    <source>
        <dbReference type="Pfam" id="PF14748"/>
    </source>
</evidence>
<comment type="subcellular location">
    <subcellularLocation>
        <location evidence="1">Cytoplasm</location>
    </subcellularLocation>
</comment>
<organism evidence="16 17">
    <name type="scientific">Phaedon cochleariae</name>
    <name type="common">Mustard beetle</name>
    <dbReference type="NCBI Taxonomy" id="80249"/>
    <lineage>
        <taxon>Eukaryota</taxon>
        <taxon>Metazoa</taxon>
        <taxon>Ecdysozoa</taxon>
        <taxon>Arthropoda</taxon>
        <taxon>Hexapoda</taxon>
        <taxon>Insecta</taxon>
        <taxon>Pterygota</taxon>
        <taxon>Neoptera</taxon>
        <taxon>Endopterygota</taxon>
        <taxon>Coleoptera</taxon>
        <taxon>Polyphaga</taxon>
        <taxon>Cucujiformia</taxon>
        <taxon>Chrysomeloidea</taxon>
        <taxon>Chrysomelidae</taxon>
        <taxon>Chrysomelinae</taxon>
        <taxon>Chrysomelini</taxon>
        <taxon>Phaedon</taxon>
    </lineage>
</organism>
<comment type="catalytic activity">
    <reaction evidence="12">
        <text>L-proline + NADP(+) = (S)-1-pyrroline-5-carboxylate + NADPH + 2 H(+)</text>
        <dbReference type="Rhea" id="RHEA:14109"/>
        <dbReference type="ChEBI" id="CHEBI:15378"/>
        <dbReference type="ChEBI" id="CHEBI:17388"/>
        <dbReference type="ChEBI" id="CHEBI:57783"/>
        <dbReference type="ChEBI" id="CHEBI:58349"/>
        <dbReference type="ChEBI" id="CHEBI:60039"/>
        <dbReference type="EC" id="1.5.1.2"/>
    </reaction>
</comment>
<dbReference type="HAMAP" id="MF_01925">
    <property type="entry name" value="P5C_reductase"/>
    <property type="match status" value="1"/>
</dbReference>
<dbReference type="EMBL" id="OU896712">
    <property type="protein sequence ID" value="CAH1173681.1"/>
    <property type="molecule type" value="Genomic_DNA"/>
</dbReference>
<comment type="pathway">
    <text evidence="2">Amino-acid biosynthesis; L-proline biosynthesis; L-proline from L-glutamate 5-semialdehyde: step 1/1.</text>
</comment>
<evidence type="ECO:0000256" key="13">
    <source>
        <dbReference type="PIRSR" id="PIRSR000193-1"/>
    </source>
</evidence>
<evidence type="ECO:0000256" key="5">
    <source>
        <dbReference type="ARBA" id="ARBA00021413"/>
    </source>
</evidence>
<keyword evidence="7" id="KW-0028">Amino-acid biosynthesis</keyword>
<dbReference type="OrthoDB" id="10263291at2759"/>
<accession>A0A9P0DWB4</accession>
<evidence type="ECO:0000259" key="14">
    <source>
        <dbReference type="Pfam" id="PF03807"/>
    </source>
</evidence>
<dbReference type="InterPro" id="IPR036291">
    <property type="entry name" value="NAD(P)-bd_dom_sf"/>
</dbReference>
<protein>
    <recommendedName>
        <fullName evidence="5">Pyrroline-5-carboxylate reductase</fullName>
        <ecNumber evidence="4">1.5.1.2</ecNumber>
    </recommendedName>
</protein>
<evidence type="ECO:0000256" key="6">
    <source>
        <dbReference type="ARBA" id="ARBA00022490"/>
    </source>
</evidence>
<evidence type="ECO:0000256" key="8">
    <source>
        <dbReference type="ARBA" id="ARBA00022650"/>
    </source>
</evidence>
<feature type="domain" description="Pyrroline-5-carboxylate reductase catalytic N-terminal" evidence="14">
    <location>
        <begin position="12"/>
        <end position="110"/>
    </location>
</feature>
<evidence type="ECO:0000313" key="17">
    <source>
        <dbReference type="Proteomes" id="UP001153737"/>
    </source>
</evidence>
<evidence type="ECO:0000256" key="12">
    <source>
        <dbReference type="ARBA" id="ARBA00052690"/>
    </source>
</evidence>
<dbReference type="Proteomes" id="UP001153737">
    <property type="component" value="Chromosome 6"/>
</dbReference>
<dbReference type="FunFam" id="1.10.3730.10:FF:000001">
    <property type="entry name" value="Pyrroline-5-carboxylate reductase"/>
    <property type="match status" value="1"/>
</dbReference>
<keyword evidence="6" id="KW-0963">Cytoplasm</keyword>
<dbReference type="GO" id="GO:0004735">
    <property type="term" value="F:pyrroline-5-carboxylate reductase activity"/>
    <property type="evidence" value="ECO:0007669"/>
    <property type="project" value="UniProtKB-EC"/>
</dbReference>
<dbReference type="GO" id="GO:0055129">
    <property type="term" value="P:L-proline biosynthetic process"/>
    <property type="evidence" value="ECO:0007669"/>
    <property type="project" value="TreeGrafter"/>
</dbReference>
<reference evidence="16" key="1">
    <citation type="submission" date="2022-01" db="EMBL/GenBank/DDBJ databases">
        <authorList>
            <person name="King R."/>
        </authorList>
    </citation>
    <scope>NUCLEOTIDE SEQUENCE</scope>
</reference>
<dbReference type="PANTHER" id="PTHR11645">
    <property type="entry name" value="PYRROLINE-5-CARBOXYLATE REDUCTASE"/>
    <property type="match status" value="1"/>
</dbReference>
<feature type="binding site" evidence="13">
    <location>
        <begin position="16"/>
        <end position="21"/>
    </location>
    <ligand>
        <name>NADP(+)</name>
        <dbReference type="ChEBI" id="CHEBI:58349"/>
    </ligand>
</feature>
<sequence>MGDMTYIPLSEKVGFIGGGNMATAICEAIVKKGLISYNKVYVSGPHLHNLSSWKAKGAHVTIENGKVVEESDVIFLAVKPHILPIAIANMYDTLSDKPIKSKLFVSILAGTPIEQLENILGQLEGSRVIRAMPNTPMLVGEGCTVFSPGQRATDSDIELVHRILTVTGVCKEVPESLINPIGALAGSGPAFVYLVIEALADGGVKMGIPRAMAIEFAAQTVFGSAKMVKDTGKHTGQLKDEVCSPGGTTITGVHALERGGVRAALMEAIECATKRSEELGQKKH</sequence>
<feature type="binding site" evidence="13">
    <location>
        <begin position="77"/>
        <end position="80"/>
    </location>
    <ligand>
        <name>NADP(+)</name>
        <dbReference type="ChEBI" id="CHEBI:58349"/>
    </ligand>
</feature>
<dbReference type="InterPro" id="IPR008927">
    <property type="entry name" value="6-PGluconate_DH-like_C_sf"/>
</dbReference>
<dbReference type="Pfam" id="PF14748">
    <property type="entry name" value="P5CR_dimer"/>
    <property type="match status" value="1"/>
</dbReference>
<dbReference type="Gene3D" id="3.40.50.720">
    <property type="entry name" value="NAD(P)-binding Rossmann-like Domain"/>
    <property type="match status" value="1"/>
</dbReference>
<evidence type="ECO:0000256" key="11">
    <source>
        <dbReference type="ARBA" id="ARBA00050547"/>
    </source>
</evidence>
<dbReference type="NCBIfam" id="TIGR00112">
    <property type="entry name" value="proC"/>
    <property type="match status" value="1"/>
</dbReference>
<dbReference type="SUPFAM" id="SSF51735">
    <property type="entry name" value="NAD(P)-binding Rossmann-fold domains"/>
    <property type="match status" value="1"/>
</dbReference>
<feature type="domain" description="Pyrroline-5-carboxylate reductase dimerisation" evidence="15">
    <location>
        <begin position="175"/>
        <end position="279"/>
    </location>
</feature>
<dbReference type="AlphaFoldDB" id="A0A9P0DWB4"/>
<gene>
    <name evidence="16" type="ORF">PHAECO_LOCUS10355</name>
</gene>
<proteinExistence type="inferred from homology"/>
<evidence type="ECO:0000256" key="9">
    <source>
        <dbReference type="ARBA" id="ARBA00022857"/>
    </source>
</evidence>
<dbReference type="EC" id="1.5.1.2" evidence="4"/>
<keyword evidence="9 13" id="KW-0521">NADP</keyword>
<dbReference type="Gene3D" id="1.10.3730.10">
    <property type="entry name" value="ProC C-terminal domain-like"/>
    <property type="match status" value="1"/>
</dbReference>
<dbReference type="GO" id="GO:0005737">
    <property type="term" value="C:cytoplasm"/>
    <property type="evidence" value="ECO:0007669"/>
    <property type="project" value="UniProtKB-SubCell"/>
</dbReference>
<keyword evidence="8" id="KW-0641">Proline biosynthesis</keyword>
<evidence type="ECO:0000256" key="2">
    <source>
        <dbReference type="ARBA" id="ARBA00005205"/>
    </source>
</evidence>
<comment type="similarity">
    <text evidence="3">Belongs to the pyrroline-5-carboxylate reductase family.</text>
</comment>
<dbReference type="Pfam" id="PF03807">
    <property type="entry name" value="F420_oxidored"/>
    <property type="match status" value="1"/>
</dbReference>
<dbReference type="SUPFAM" id="SSF48179">
    <property type="entry name" value="6-phosphogluconate dehydrogenase C-terminal domain-like"/>
    <property type="match status" value="1"/>
</dbReference>
<name>A0A9P0DWB4_PHACE</name>
<evidence type="ECO:0000256" key="1">
    <source>
        <dbReference type="ARBA" id="ARBA00004496"/>
    </source>
</evidence>
<keyword evidence="10" id="KW-0560">Oxidoreductase</keyword>
<comment type="catalytic activity">
    <reaction evidence="11">
        <text>L-proline + NAD(+) = (S)-1-pyrroline-5-carboxylate + NADH + 2 H(+)</text>
        <dbReference type="Rhea" id="RHEA:14105"/>
        <dbReference type="ChEBI" id="CHEBI:15378"/>
        <dbReference type="ChEBI" id="CHEBI:17388"/>
        <dbReference type="ChEBI" id="CHEBI:57540"/>
        <dbReference type="ChEBI" id="CHEBI:57945"/>
        <dbReference type="ChEBI" id="CHEBI:60039"/>
        <dbReference type="EC" id="1.5.1.2"/>
    </reaction>
</comment>
<evidence type="ECO:0000256" key="3">
    <source>
        <dbReference type="ARBA" id="ARBA00005525"/>
    </source>
</evidence>
<reference evidence="16" key="2">
    <citation type="submission" date="2022-10" db="EMBL/GenBank/DDBJ databases">
        <authorList>
            <consortium name="ENA_rothamsted_submissions"/>
            <consortium name="culmorum"/>
            <person name="King R."/>
        </authorList>
    </citation>
    <scope>NUCLEOTIDE SEQUENCE</scope>
</reference>
<dbReference type="InterPro" id="IPR028939">
    <property type="entry name" value="P5C_Rdtase_cat_N"/>
</dbReference>
<evidence type="ECO:0000256" key="10">
    <source>
        <dbReference type="ARBA" id="ARBA00023002"/>
    </source>
</evidence>
<feature type="binding site" evidence="13">
    <location>
        <position position="64"/>
    </location>
    <ligand>
        <name>NADPH</name>
        <dbReference type="ChEBI" id="CHEBI:57783"/>
    </ligand>
</feature>
<dbReference type="FunFam" id="3.40.50.720:FF:000190">
    <property type="entry name" value="Pyrroline-5-carboxylate reductase"/>
    <property type="match status" value="1"/>
</dbReference>